<gene>
    <name evidence="1" type="ORF">O6H91_10G022000</name>
</gene>
<reference evidence="2" key="1">
    <citation type="journal article" date="2024" name="Proc. Natl. Acad. Sci. U.S.A.">
        <title>Extraordinary preservation of gene collinearity over three hundred million years revealed in homosporous lycophytes.</title>
        <authorList>
            <person name="Li C."/>
            <person name="Wickell D."/>
            <person name="Kuo L.Y."/>
            <person name="Chen X."/>
            <person name="Nie B."/>
            <person name="Liao X."/>
            <person name="Peng D."/>
            <person name="Ji J."/>
            <person name="Jenkins J."/>
            <person name="Williams M."/>
            <person name="Shu S."/>
            <person name="Plott C."/>
            <person name="Barry K."/>
            <person name="Rajasekar S."/>
            <person name="Grimwood J."/>
            <person name="Han X."/>
            <person name="Sun S."/>
            <person name="Hou Z."/>
            <person name="He W."/>
            <person name="Dai G."/>
            <person name="Sun C."/>
            <person name="Schmutz J."/>
            <person name="Leebens-Mack J.H."/>
            <person name="Li F.W."/>
            <person name="Wang L."/>
        </authorList>
    </citation>
    <scope>NUCLEOTIDE SEQUENCE [LARGE SCALE GENOMIC DNA]</scope>
    <source>
        <strain evidence="2">cv. PW_Plant_1</strain>
    </source>
</reference>
<organism evidence="1 2">
    <name type="scientific">Diphasiastrum complanatum</name>
    <name type="common">Issler's clubmoss</name>
    <name type="synonym">Lycopodium complanatum</name>
    <dbReference type="NCBI Taxonomy" id="34168"/>
    <lineage>
        <taxon>Eukaryota</taxon>
        <taxon>Viridiplantae</taxon>
        <taxon>Streptophyta</taxon>
        <taxon>Embryophyta</taxon>
        <taxon>Tracheophyta</taxon>
        <taxon>Lycopodiopsida</taxon>
        <taxon>Lycopodiales</taxon>
        <taxon>Lycopodiaceae</taxon>
        <taxon>Lycopodioideae</taxon>
        <taxon>Diphasiastrum</taxon>
    </lineage>
</organism>
<keyword evidence="2" id="KW-1185">Reference proteome</keyword>
<proteinExistence type="predicted"/>
<sequence length="150" mass="16524">MSSSASASKWWEVEVARKFANKGGAREWKRKFCINKKSGSTNTVRAHLLGEKGKEINACPLIPNSKRVSLAVFAASLYVPPTPLPLALATRTTTSTSIIPSSSGSRSNIASSLSRHDFLSLSFHVCMFQQLHMVGRQLWLLHNIQVEDGR</sequence>
<evidence type="ECO:0000313" key="1">
    <source>
        <dbReference type="EMBL" id="KAJ7540565.1"/>
    </source>
</evidence>
<dbReference type="Proteomes" id="UP001162992">
    <property type="component" value="Chromosome 10"/>
</dbReference>
<protein>
    <submittedName>
        <fullName evidence="1">Uncharacterized protein</fullName>
    </submittedName>
</protein>
<dbReference type="EMBL" id="CM055101">
    <property type="protein sequence ID" value="KAJ7540565.1"/>
    <property type="molecule type" value="Genomic_DNA"/>
</dbReference>
<accession>A0ACC2CF42</accession>
<comment type="caution">
    <text evidence="1">The sequence shown here is derived from an EMBL/GenBank/DDBJ whole genome shotgun (WGS) entry which is preliminary data.</text>
</comment>
<evidence type="ECO:0000313" key="2">
    <source>
        <dbReference type="Proteomes" id="UP001162992"/>
    </source>
</evidence>
<name>A0ACC2CF42_DIPCM</name>